<dbReference type="Gene3D" id="2.60.120.290">
    <property type="entry name" value="Spermadhesin, CUB domain"/>
    <property type="match status" value="1"/>
</dbReference>
<dbReference type="SMART" id="SM00042">
    <property type="entry name" value="CUB"/>
    <property type="match status" value="1"/>
</dbReference>
<name>A0A2G8JVN3_STIJA</name>
<comment type="caution">
    <text evidence="7">The sequence shown here is derived from an EMBL/GenBank/DDBJ whole genome shotgun (WGS) entry which is preliminary data.</text>
</comment>
<proteinExistence type="predicted"/>
<dbReference type="AlphaFoldDB" id="A0A2G8JVN3"/>
<dbReference type="EMBL" id="MRZV01001199">
    <property type="protein sequence ID" value="PIK39802.1"/>
    <property type="molecule type" value="Genomic_DNA"/>
</dbReference>
<reference evidence="7 8" key="1">
    <citation type="journal article" date="2017" name="PLoS Biol.">
        <title>The sea cucumber genome provides insights into morphological evolution and visceral regeneration.</title>
        <authorList>
            <person name="Zhang X."/>
            <person name="Sun L."/>
            <person name="Yuan J."/>
            <person name="Sun Y."/>
            <person name="Gao Y."/>
            <person name="Zhang L."/>
            <person name="Li S."/>
            <person name="Dai H."/>
            <person name="Hamel J.F."/>
            <person name="Liu C."/>
            <person name="Yu Y."/>
            <person name="Liu S."/>
            <person name="Lin W."/>
            <person name="Guo K."/>
            <person name="Jin S."/>
            <person name="Xu P."/>
            <person name="Storey K.B."/>
            <person name="Huan P."/>
            <person name="Zhang T."/>
            <person name="Zhou Y."/>
            <person name="Zhang J."/>
            <person name="Lin C."/>
            <person name="Li X."/>
            <person name="Xing L."/>
            <person name="Huo D."/>
            <person name="Sun M."/>
            <person name="Wang L."/>
            <person name="Mercier A."/>
            <person name="Li F."/>
            <person name="Yang H."/>
            <person name="Xiang J."/>
        </authorList>
    </citation>
    <scope>NUCLEOTIDE SEQUENCE [LARGE SCALE GENOMIC DNA]</scope>
    <source>
        <strain evidence="7">Shaxun</strain>
        <tissue evidence="7">Muscle</tissue>
    </source>
</reference>
<keyword evidence="2" id="KW-0677">Repeat</keyword>
<evidence type="ECO:0000259" key="6">
    <source>
        <dbReference type="PROSITE" id="PS01180"/>
    </source>
</evidence>
<accession>A0A2G8JVN3</accession>
<dbReference type="PANTHER" id="PTHR24251:SF37">
    <property type="entry name" value="CUB DOMAIN-CONTAINING PROTEIN"/>
    <property type="match status" value="1"/>
</dbReference>
<dbReference type="CDD" id="cd00041">
    <property type="entry name" value="CUB"/>
    <property type="match status" value="1"/>
</dbReference>
<dbReference type="OrthoDB" id="5975444at2759"/>
<keyword evidence="1" id="KW-0732">Signal</keyword>
<sequence length="184" mass="20096">MGTQEKRFETGLINLFGSILWLRQFLTNPIFASSNQLYLKFFTDGSETFEGYQITYTSSSVSRGCGGPLAGTSGSFTSPSFPEVYPSNLTCEWSVAVPARRQPVSLEFTVFNVEGTEGVCQEDFVEVYAGSTSSDPLIGRYCGTNIPAKITATVNIRNLFIRFVTNSANAGDTVYSGFRAVYTS</sequence>
<dbReference type="SUPFAM" id="SSF49854">
    <property type="entry name" value="Spermadhesin, CUB domain"/>
    <property type="match status" value="1"/>
</dbReference>
<evidence type="ECO:0000256" key="2">
    <source>
        <dbReference type="ARBA" id="ARBA00022737"/>
    </source>
</evidence>
<dbReference type="Pfam" id="PF00431">
    <property type="entry name" value="CUB"/>
    <property type="match status" value="1"/>
</dbReference>
<dbReference type="FunFam" id="2.60.120.290:FF:000003">
    <property type="entry name" value="Neuropilin"/>
    <property type="match status" value="1"/>
</dbReference>
<comment type="caution">
    <text evidence="5">Lacks conserved residue(s) required for the propagation of feature annotation.</text>
</comment>
<dbReference type="PANTHER" id="PTHR24251">
    <property type="entry name" value="OVOCHYMASE-RELATED"/>
    <property type="match status" value="1"/>
</dbReference>
<evidence type="ECO:0000313" key="7">
    <source>
        <dbReference type="EMBL" id="PIK39802.1"/>
    </source>
</evidence>
<dbReference type="InterPro" id="IPR035914">
    <property type="entry name" value="Sperma_CUB_dom_sf"/>
</dbReference>
<protein>
    <submittedName>
        <fullName evidence="7">Putative cubilin</fullName>
    </submittedName>
</protein>
<organism evidence="7 8">
    <name type="scientific">Stichopus japonicus</name>
    <name type="common">Sea cucumber</name>
    <dbReference type="NCBI Taxonomy" id="307972"/>
    <lineage>
        <taxon>Eukaryota</taxon>
        <taxon>Metazoa</taxon>
        <taxon>Echinodermata</taxon>
        <taxon>Eleutherozoa</taxon>
        <taxon>Echinozoa</taxon>
        <taxon>Holothuroidea</taxon>
        <taxon>Aspidochirotacea</taxon>
        <taxon>Aspidochirotida</taxon>
        <taxon>Stichopodidae</taxon>
        <taxon>Apostichopus</taxon>
    </lineage>
</organism>
<evidence type="ECO:0000256" key="4">
    <source>
        <dbReference type="ARBA" id="ARBA00023180"/>
    </source>
</evidence>
<keyword evidence="4" id="KW-0325">Glycoprotein</keyword>
<keyword evidence="3" id="KW-1015">Disulfide bond</keyword>
<feature type="domain" description="CUB" evidence="6">
    <location>
        <begin position="65"/>
        <end position="184"/>
    </location>
</feature>
<keyword evidence="8" id="KW-1185">Reference proteome</keyword>
<dbReference type="InterPro" id="IPR000859">
    <property type="entry name" value="CUB_dom"/>
</dbReference>
<evidence type="ECO:0000256" key="1">
    <source>
        <dbReference type="ARBA" id="ARBA00022729"/>
    </source>
</evidence>
<evidence type="ECO:0000256" key="3">
    <source>
        <dbReference type="ARBA" id="ARBA00023157"/>
    </source>
</evidence>
<gene>
    <name evidence="7" type="ORF">BSL78_23356</name>
</gene>
<dbReference type="STRING" id="307972.A0A2G8JVN3"/>
<evidence type="ECO:0000313" key="8">
    <source>
        <dbReference type="Proteomes" id="UP000230750"/>
    </source>
</evidence>
<evidence type="ECO:0000256" key="5">
    <source>
        <dbReference type="PROSITE-ProRule" id="PRU00059"/>
    </source>
</evidence>
<dbReference type="PROSITE" id="PS01180">
    <property type="entry name" value="CUB"/>
    <property type="match status" value="1"/>
</dbReference>
<dbReference type="Proteomes" id="UP000230750">
    <property type="component" value="Unassembled WGS sequence"/>
</dbReference>